<accession>A0A9Q0NC99</accession>
<dbReference type="GO" id="GO:0000774">
    <property type="term" value="F:adenyl-nucleotide exchange factor activity"/>
    <property type="evidence" value="ECO:0007669"/>
    <property type="project" value="InterPro"/>
</dbReference>
<gene>
    <name evidence="1" type="primary">BAG2</name>
    <name evidence="1" type="ORF">Bhyg_02234</name>
</gene>
<dbReference type="Gene3D" id="1.20.58.890">
    <property type="match status" value="1"/>
</dbReference>
<evidence type="ECO:0000313" key="1">
    <source>
        <dbReference type="EMBL" id="KAJ6647016.1"/>
    </source>
</evidence>
<dbReference type="GO" id="GO:0050821">
    <property type="term" value="P:protein stabilization"/>
    <property type="evidence" value="ECO:0007669"/>
    <property type="project" value="TreeGrafter"/>
</dbReference>
<proteinExistence type="predicted"/>
<dbReference type="OrthoDB" id="6284251at2759"/>
<evidence type="ECO:0000313" key="2">
    <source>
        <dbReference type="Proteomes" id="UP001151699"/>
    </source>
</evidence>
<dbReference type="EMBL" id="WJQU01000001">
    <property type="protein sequence ID" value="KAJ6647016.1"/>
    <property type="molecule type" value="Genomic_DNA"/>
</dbReference>
<dbReference type="GO" id="GO:0051087">
    <property type="term" value="F:protein-folding chaperone binding"/>
    <property type="evidence" value="ECO:0007669"/>
    <property type="project" value="InterPro"/>
</dbReference>
<dbReference type="InterPro" id="IPR037689">
    <property type="entry name" value="BAG2"/>
</dbReference>
<protein>
    <submittedName>
        <fullName evidence="1">BAG family molecular chaperone regulator 2</fullName>
    </submittedName>
</protein>
<sequence>MFLTGNEPEPHMVCDEREELNCYMGRMATRLATIDLNVKTIRDKSQEDALHQVNSLIDSVITTKDRIAARQNCQHYLNCCSDGGSVERVTDKNFETALLGCALDDQKNIKKRLQALMTYLNKQIIAVE</sequence>
<organism evidence="1 2">
    <name type="scientific">Pseudolycoriella hygida</name>
    <dbReference type="NCBI Taxonomy" id="35572"/>
    <lineage>
        <taxon>Eukaryota</taxon>
        <taxon>Metazoa</taxon>
        <taxon>Ecdysozoa</taxon>
        <taxon>Arthropoda</taxon>
        <taxon>Hexapoda</taxon>
        <taxon>Insecta</taxon>
        <taxon>Pterygota</taxon>
        <taxon>Neoptera</taxon>
        <taxon>Endopterygota</taxon>
        <taxon>Diptera</taxon>
        <taxon>Nematocera</taxon>
        <taxon>Sciaroidea</taxon>
        <taxon>Sciaridae</taxon>
        <taxon>Pseudolycoriella</taxon>
    </lineage>
</organism>
<dbReference type="AlphaFoldDB" id="A0A9Q0NC99"/>
<dbReference type="PANTHER" id="PTHR12334">
    <property type="entry name" value="BAG FAMILY MOLECULAR CHAPERONE REGULATOR 2"/>
    <property type="match status" value="1"/>
</dbReference>
<dbReference type="Proteomes" id="UP001151699">
    <property type="component" value="Chromosome A"/>
</dbReference>
<dbReference type="PANTHER" id="PTHR12334:SF6">
    <property type="entry name" value="BAG FAMILY MOLECULAR CHAPERONE REGULATOR 2"/>
    <property type="match status" value="1"/>
</dbReference>
<name>A0A9Q0NC99_9DIPT</name>
<reference evidence="1" key="1">
    <citation type="submission" date="2022-07" db="EMBL/GenBank/DDBJ databases">
        <authorList>
            <person name="Trinca V."/>
            <person name="Uliana J.V.C."/>
            <person name="Torres T.T."/>
            <person name="Ward R.J."/>
            <person name="Monesi N."/>
        </authorList>
    </citation>
    <scope>NUCLEOTIDE SEQUENCE</scope>
    <source>
        <strain evidence="1">HSMRA1968</strain>
        <tissue evidence="1">Whole embryos</tissue>
    </source>
</reference>
<keyword evidence="2" id="KW-1185">Reference proteome</keyword>
<comment type="caution">
    <text evidence="1">The sequence shown here is derived from an EMBL/GenBank/DDBJ whole genome shotgun (WGS) entry which is preliminary data.</text>
</comment>